<name>A0A5J4SH26_9ZZZZ</name>
<gene>
    <name evidence="1" type="ORF">EZS27_007046</name>
</gene>
<dbReference type="SUPFAM" id="SSF51726">
    <property type="entry name" value="UROD/MetE-like"/>
    <property type="match status" value="1"/>
</dbReference>
<sequence length="237" mass="26847">MDAPAKPDTCRNVGTGEIIVNKNKIYMTPRERILATINRQPVDRPPIDLWCTPEVLDTLRQHTSLQDELAVYHALGVDKIVWIFPGYGGRYFDPNDSGEITLWGVPTRMVKSGLATYQEYVNPPLADYSDPAPLADYPWPDPDKFDYAGAKALADEARSWNFATIGPWISHFEVYCQMRGLENAMMDTLVNPEFLDATLAHIDAVQTVMLERMLRELGDRLDIVFISDDMGMQHNLL</sequence>
<feature type="non-terminal residue" evidence="1">
    <location>
        <position position="237"/>
    </location>
</feature>
<dbReference type="EMBL" id="SNRY01000173">
    <property type="protein sequence ID" value="KAA6345367.1"/>
    <property type="molecule type" value="Genomic_DNA"/>
</dbReference>
<organism evidence="1">
    <name type="scientific">termite gut metagenome</name>
    <dbReference type="NCBI Taxonomy" id="433724"/>
    <lineage>
        <taxon>unclassified sequences</taxon>
        <taxon>metagenomes</taxon>
        <taxon>organismal metagenomes</taxon>
    </lineage>
</organism>
<evidence type="ECO:0000313" key="1">
    <source>
        <dbReference type="EMBL" id="KAA6345367.1"/>
    </source>
</evidence>
<protein>
    <recommendedName>
        <fullName evidence="2">Uroporphyrinogen decarboxylase (URO-D) domain-containing protein</fullName>
    </recommendedName>
</protein>
<dbReference type="Gene3D" id="3.20.20.210">
    <property type="match status" value="1"/>
</dbReference>
<comment type="caution">
    <text evidence="1">The sequence shown here is derived from an EMBL/GenBank/DDBJ whole genome shotgun (WGS) entry which is preliminary data.</text>
</comment>
<proteinExistence type="predicted"/>
<accession>A0A5J4SH26</accession>
<dbReference type="InterPro" id="IPR038071">
    <property type="entry name" value="UROD/MetE-like_sf"/>
</dbReference>
<dbReference type="AlphaFoldDB" id="A0A5J4SH26"/>
<evidence type="ECO:0008006" key="2">
    <source>
        <dbReference type="Google" id="ProtNLM"/>
    </source>
</evidence>
<reference evidence="1" key="1">
    <citation type="submission" date="2019-03" db="EMBL/GenBank/DDBJ databases">
        <title>Single cell metagenomics reveals metabolic interactions within the superorganism composed of flagellate Streblomastix strix and complex community of Bacteroidetes bacteria on its surface.</title>
        <authorList>
            <person name="Treitli S.C."/>
            <person name="Kolisko M."/>
            <person name="Husnik F."/>
            <person name="Keeling P."/>
            <person name="Hampl V."/>
        </authorList>
    </citation>
    <scope>NUCLEOTIDE SEQUENCE</scope>
    <source>
        <strain evidence="1">STM</strain>
    </source>
</reference>